<reference evidence="3" key="1">
    <citation type="submission" date="2014-03" db="EMBL/GenBank/DDBJ databases">
        <title>The Genome Sequence of Puccinia striiformis f. sp. tritici PST-78.</title>
        <authorList>
            <consortium name="The Broad Institute Genome Sequencing Platform"/>
            <person name="Cuomo C."/>
            <person name="Hulbert S."/>
            <person name="Chen X."/>
            <person name="Walker B."/>
            <person name="Young S.K."/>
            <person name="Zeng Q."/>
            <person name="Gargeya S."/>
            <person name="Fitzgerald M."/>
            <person name="Haas B."/>
            <person name="Abouelleil A."/>
            <person name="Alvarado L."/>
            <person name="Arachchi H.M."/>
            <person name="Berlin A.M."/>
            <person name="Chapman S.B."/>
            <person name="Goldberg J."/>
            <person name="Griggs A."/>
            <person name="Gujja S."/>
            <person name="Hansen M."/>
            <person name="Howarth C."/>
            <person name="Imamovic A."/>
            <person name="Larimer J."/>
            <person name="McCowan C."/>
            <person name="Montmayeur A."/>
            <person name="Murphy C."/>
            <person name="Neiman D."/>
            <person name="Pearson M."/>
            <person name="Priest M."/>
            <person name="Roberts A."/>
            <person name="Saif S."/>
            <person name="Shea T."/>
            <person name="Sisk P."/>
            <person name="Sykes S."/>
            <person name="Wortman J."/>
            <person name="Nusbaum C."/>
            <person name="Birren B."/>
        </authorList>
    </citation>
    <scope>NUCLEOTIDE SEQUENCE [LARGE SCALE GENOMIC DNA]</scope>
    <source>
        <strain evidence="3">race PST-78</strain>
    </source>
</reference>
<protein>
    <submittedName>
        <fullName evidence="2">Uncharacterized protein</fullName>
    </submittedName>
</protein>
<evidence type="ECO:0000313" key="2">
    <source>
        <dbReference type="EMBL" id="KNF02191.1"/>
    </source>
</evidence>
<feature type="region of interest" description="Disordered" evidence="1">
    <location>
        <begin position="48"/>
        <end position="121"/>
    </location>
</feature>
<feature type="region of interest" description="Disordered" evidence="1">
    <location>
        <begin position="1"/>
        <end position="23"/>
    </location>
</feature>
<dbReference type="AlphaFoldDB" id="A0A0L0VSE8"/>
<name>A0A0L0VSE8_9BASI</name>
<sequence>MLSHLRKGGDLSHKQQQQALPCQLSPAGAARLQRLAVQPATTRQQISILGPGCTATGPRDQSGSNHLERDISCSRIETRSTPVPQPVDRKTFCPPYHPVPTPVPIGTAQAPPLSTPTPSTD</sequence>
<dbReference type="EMBL" id="AJIL01000025">
    <property type="protein sequence ID" value="KNF02191.1"/>
    <property type="molecule type" value="Genomic_DNA"/>
</dbReference>
<accession>A0A0L0VSE8</accession>
<proteinExistence type="predicted"/>
<gene>
    <name evidence="2" type="ORF">PSTG_04688</name>
</gene>
<organism evidence="2 3">
    <name type="scientific">Puccinia striiformis f. sp. tritici PST-78</name>
    <dbReference type="NCBI Taxonomy" id="1165861"/>
    <lineage>
        <taxon>Eukaryota</taxon>
        <taxon>Fungi</taxon>
        <taxon>Dikarya</taxon>
        <taxon>Basidiomycota</taxon>
        <taxon>Pucciniomycotina</taxon>
        <taxon>Pucciniomycetes</taxon>
        <taxon>Pucciniales</taxon>
        <taxon>Pucciniaceae</taxon>
        <taxon>Puccinia</taxon>
    </lineage>
</organism>
<evidence type="ECO:0000313" key="3">
    <source>
        <dbReference type="Proteomes" id="UP000054564"/>
    </source>
</evidence>
<dbReference type="OrthoDB" id="10634964at2759"/>
<keyword evidence="3" id="KW-1185">Reference proteome</keyword>
<evidence type="ECO:0000256" key="1">
    <source>
        <dbReference type="SAM" id="MobiDB-lite"/>
    </source>
</evidence>
<feature type="compositionally biased region" description="Basic and acidic residues" evidence="1">
    <location>
        <begin position="66"/>
        <end position="78"/>
    </location>
</feature>
<dbReference type="Proteomes" id="UP000054564">
    <property type="component" value="Unassembled WGS sequence"/>
</dbReference>
<comment type="caution">
    <text evidence="2">The sequence shown here is derived from an EMBL/GenBank/DDBJ whole genome shotgun (WGS) entry which is preliminary data.</text>
</comment>